<organism evidence="1">
    <name type="scientific">Rhizophagus irregularis (strain DAOM 181602 / DAOM 197198 / MUCL 43194)</name>
    <name type="common">Arbuscular mycorrhizal fungus</name>
    <name type="synonym">Glomus intraradices</name>
    <dbReference type="NCBI Taxonomy" id="747089"/>
    <lineage>
        <taxon>Eukaryota</taxon>
        <taxon>Fungi</taxon>
        <taxon>Fungi incertae sedis</taxon>
        <taxon>Mucoromycota</taxon>
        <taxon>Glomeromycotina</taxon>
        <taxon>Glomeromycetes</taxon>
        <taxon>Glomerales</taxon>
        <taxon>Glomeraceae</taxon>
        <taxon>Rhizophagus</taxon>
    </lineage>
</organism>
<reference evidence="1" key="1">
    <citation type="submission" date="2013-07" db="EMBL/GenBank/DDBJ databases">
        <title>The genome of an arbuscular mycorrhizal fungus provides insights into the evolution of the oldest plant symbiosis.</title>
        <authorList>
            <consortium name="DOE Joint Genome Institute"/>
            <person name="Tisserant E."/>
            <person name="Malbreil M."/>
            <person name="Kuo A."/>
            <person name="Kohler A."/>
            <person name="Symeonidi A."/>
            <person name="Balestrini R."/>
            <person name="Charron P."/>
            <person name="Duensing N."/>
            <person name="Frei-dit-Frey N."/>
            <person name="Gianinazzi-Pearson V."/>
            <person name="Gilbert B."/>
            <person name="Handa Y."/>
            <person name="Hijri M."/>
            <person name="Kaul R."/>
            <person name="Kawaguchi M."/>
            <person name="Krajinski F."/>
            <person name="Lammers P."/>
            <person name="Lapierre D."/>
            <person name="Masclaux F.G."/>
            <person name="Murat C."/>
            <person name="Morin E."/>
            <person name="Ndikumana S."/>
            <person name="Pagni M."/>
            <person name="Petitpierre D."/>
            <person name="Requena N."/>
            <person name="Rosikiewicz P."/>
            <person name="Riley R."/>
            <person name="Saito K."/>
            <person name="San Clemente H."/>
            <person name="Shapiro H."/>
            <person name="van Tuinen D."/>
            <person name="Becard G."/>
            <person name="Bonfante P."/>
            <person name="Paszkowski U."/>
            <person name="Shachar-Hill Y."/>
            <person name="Young J.P."/>
            <person name="Sanders I.R."/>
            <person name="Henrissat B."/>
            <person name="Rensing S.A."/>
            <person name="Grigoriev I.V."/>
            <person name="Corradi N."/>
            <person name="Roux C."/>
            <person name="Martin F."/>
        </authorList>
    </citation>
    <scope>NUCLEOTIDE SEQUENCE</scope>
    <source>
        <strain evidence="1">DAOM 197198</strain>
    </source>
</reference>
<dbReference type="AlphaFoldDB" id="U9URE7"/>
<gene>
    <name evidence="1" type="ORF">GLOINDRAFT_21013</name>
</gene>
<accession>U9URE7</accession>
<protein>
    <submittedName>
        <fullName evidence="1">Uncharacterized protein</fullName>
    </submittedName>
</protein>
<proteinExistence type="predicted"/>
<evidence type="ECO:0000313" key="1">
    <source>
        <dbReference type="EMBL" id="ESA18151.1"/>
    </source>
</evidence>
<sequence length="52" mass="6146">MNNIQTNYEKFAMTTNEEIQTIDGEIDINFGSEIRKNRLESWGMEYKSQLTI</sequence>
<name>U9URE7_RHIID</name>
<dbReference type="EMBL" id="KI279489">
    <property type="protein sequence ID" value="ESA18151.1"/>
    <property type="molecule type" value="Genomic_DNA"/>
</dbReference>
<dbReference type="HOGENOM" id="CLU_3088383_0_0_1"/>